<evidence type="ECO:0000256" key="3">
    <source>
        <dbReference type="ARBA" id="ARBA00044676"/>
    </source>
</evidence>
<comment type="cofactor">
    <cofactor evidence="1 6">
        <name>a divalent metal cation</name>
        <dbReference type="ChEBI" id="CHEBI:60240"/>
    </cofactor>
</comment>
<organism evidence="9 10">
    <name type="scientific">Clathrus columnatus</name>
    <dbReference type="NCBI Taxonomy" id="1419009"/>
    <lineage>
        <taxon>Eukaryota</taxon>
        <taxon>Fungi</taxon>
        <taxon>Dikarya</taxon>
        <taxon>Basidiomycota</taxon>
        <taxon>Agaricomycotina</taxon>
        <taxon>Agaricomycetes</taxon>
        <taxon>Phallomycetidae</taxon>
        <taxon>Phallales</taxon>
        <taxon>Clathraceae</taxon>
        <taxon>Clathrus</taxon>
    </lineage>
</organism>
<keyword evidence="6" id="KW-0539">Nucleus</keyword>
<dbReference type="Proteomes" id="UP001050691">
    <property type="component" value="Unassembled WGS sequence"/>
</dbReference>
<comment type="similarity">
    <text evidence="2 6">Belongs to the DXO/Dom3Z family.</text>
</comment>
<dbReference type="GO" id="GO:0004518">
    <property type="term" value="F:nuclease activity"/>
    <property type="evidence" value="ECO:0007669"/>
    <property type="project" value="UniProtKB-KW"/>
</dbReference>
<dbReference type="GO" id="GO:0034353">
    <property type="term" value="F:mRNA 5'-diphosphatase activity"/>
    <property type="evidence" value="ECO:0007669"/>
    <property type="project" value="TreeGrafter"/>
</dbReference>
<dbReference type="GO" id="GO:0005634">
    <property type="term" value="C:nucleus"/>
    <property type="evidence" value="ECO:0007669"/>
    <property type="project" value="UniProtKB-SubCell"/>
</dbReference>
<keyword evidence="6" id="KW-0694">RNA-binding</keyword>
<dbReference type="GO" id="GO:0000956">
    <property type="term" value="P:nuclear-transcribed mRNA catabolic process"/>
    <property type="evidence" value="ECO:0007669"/>
    <property type="project" value="TreeGrafter"/>
</dbReference>
<reference evidence="9" key="1">
    <citation type="submission" date="2021-10" db="EMBL/GenBank/DDBJ databases">
        <title>De novo Genome Assembly of Clathrus columnatus (Basidiomycota, Fungi) Using Illumina and Nanopore Sequence Data.</title>
        <authorList>
            <person name="Ogiso-Tanaka E."/>
            <person name="Itagaki H."/>
            <person name="Hosoya T."/>
            <person name="Hosaka K."/>
        </authorList>
    </citation>
    <scope>NUCLEOTIDE SEQUENCE</scope>
    <source>
        <strain evidence="9">MO-923</strain>
    </source>
</reference>
<feature type="domain" description="RAI1-like" evidence="8">
    <location>
        <begin position="78"/>
        <end position="269"/>
    </location>
</feature>
<evidence type="ECO:0000256" key="6">
    <source>
        <dbReference type="RuleBase" id="RU367113"/>
    </source>
</evidence>
<dbReference type="PANTHER" id="PTHR12395">
    <property type="entry name" value="DOM-3 RELATED"/>
    <property type="match status" value="1"/>
</dbReference>
<dbReference type="EC" id="3.6.1.-" evidence="6"/>
<evidence type="ECO:0000313" key="9">
    <source>
        <dbReference type="EMBL" id="GJJ08011.1"/>
    </source>
</evidence>
<keyword evidence="6" id="KW-0378">Hydrolase</keyword>
<keyword evidence="6" id="KW-0540">Nuclease</keyword>
<evidence type="ECO:0000256" key="1">
    <source>
        <dbReference type="ARBA" id="ARBA00001968"/>
    </source>
</evidence>
<comment type="function">
    <text evidence="6">Decapping enzyme for NAD-capped RNAs: specifically hydrolyzes the nicotinamide adenine dinucleotide (NAD) cap from a subset of RNAs by removing the entire NAD moiety from the 5'-end of an NAD-capped RNA.</text>
</comment>
<accession>A0AAV5A044</accession>
<evidence type="ECO:0000256" key="2">
    <source>
        <dbReference type="ARBA" id="ARBA00006562"/>
    </source>
</evidence>
<name>A0AAV5A044_9AGAM</name>
<protein>
    <recommendedName>
        <fullName evidence="6">Decapping nuclease</fullName>
        <ecNumber evidence="6">3.6.1.-</ecNumber>
    </recommendedName>
</protein>
<keyword evidence="6" id="KW-0547">Nucleotide-binding</keyword>
<feature type="domain" description="RAI1-like" evidence="8">
    <location>
        <begin position="284"/>
        <end position="404"/>
    </location>
</feature>
<dbReference type="GO" id="GO:0000166">
    <property type="term" value="F:nucleotide binding"/>
    <property type="evidence" value="ECO:0007669"/>
    <property type="project" value="UniProtKB-KW"/>
</dbReference>
<dbReference type="GO" id="GO:0003723">
    <property type="term" value="F:RNA binding"/>
    <property type="evidence" value="ECO:0007669"/>
    <property type="project" value="UniProtKB-KW"/>
</dbReference>
<keyword evidence="6" id="KW-0479">Metal-binding</keyword>
<comment type="subcellular location">
    <subcellularLocation>
        <location evidence="6">Nucleus</location>
    </subcellularLocation>
</comment>
<dbReference type="AlphaFoldDB" id="A0AAV5A044"/>
<dbReference type="InterPro" id="IPR013961">
    <property type="entry name" value="RAI1"/>
</dbReference>
<dbReference type="GO" id="GO:0005829">
    <property type="term" value="C:cytosol"/>
    <property type="evidence" value="ECO:0007669"/>
    <property type="project" value="TreeGrafter"/>
</dbReference>
<evidence type="ECO:0000256" key="4">
    <source>
        <dbReference type="ARBA" id="ARBA00044692"/>
    </source>
</evidence>
<evidence type="ECO:0000256" key="7">
    <source>
        <dbReference type="SAM" id="MobiDB-lite"/>
    </source>
</evidence>
<dbReference type="Pfam" id="PF08652">
    <property type="entry name" value="RAI1"/>
    <property type="match status" value="2"/>
</dbReference>
<comment type="catalytic activity">
    <reaction evidence="5">
        <text>a 5'-end NAD(+)-phospho-ribonucleoside in mRNA + H2O = a 5'-end phospho-ribonucleoside in mRNA + NAD(+) + H(+)</text>
        <dbReference type="Rhea" id="RHEA:60880"/>
        <dbReference type="Rhea" id="RHEA-COMP:15692"/>
        <dbReference type="Rhea" id="RHEA-COMP:15698"/>
        <dbReference type="ChEBI" id="CHEBI:15377"/>
        <dbReference type="ChEBI" id="CHEBI:15378"/>
        <dbReference type="ChEBI" id="CHEBI:57540"/>
        <dbReference type="ChEBI" id="CHEBI:138282"/>
        <dbReference type="ChEBI" id="CHEBI:144029"/>
    </reaction>
    <physiologicalReaction direction="left-to-right" evidence="5">
        <dbReference type="Rhea" id="RHEA:60881"/>
    </physiologicalReaction>
</comment>
<comment type="caution">
    <text evidence="9">The sequence shown here is derived from an EMBL/GenBank/DDBJ whole genome shotgun (WGS) entry which is preliminary data.</text>
</comment>
<comment type="catalytic activity">
    <reaction evidence="4">
        <text>a 5'-end triphospho-ribonucleoside in mRNA + H2O = a 5'-end phospho-ribonucleoside in mRNA + diphosphate + H(+)</text>
        <dbReference type="Rhea" id="RHEA:78683"/>
        <dbReference type="Rhea" id="RHEA-COMP:15692"/>
        <dbReference type="Rhea" id="RHEA-COMP:17164"/>
        <dbReference type="ChEBI" id="CHEBI:15377"/>
        <dbReference type="ChEBI" id="CHEBI:15378"/>
        <dbReference type="ChEBI" id="CHEBI:33019"/>
        <dbReference type="ChEBI" id="CHEBI:138282"/>
        <dbReference type="ChEBI" id="CHEBI:167618"/>
    </reaction>
    <physiologicalReaction direction="left-to-right" evidence="4">
        <dbReference type="Rhea" id="RHEA:78684"/>
    </physiologicalReaction>
</comment>
<proteinExistence type="inferred from homology"/>
<evidence type="ECO:0000313" key="10">
    <source>
        <dbReference type="Proteomes" id="UP001050691"/>
    </source>
</evidence>
<keyword evidence="10" id="KW-1185">Reference proteome</keyword>
<dbReference type="GO" id="GO:0046872">
    <property type="term" value="F:metal ion binding"/>
    <property type="evidence" value="ECO:0007669"/>
    <property type="project" value="UniProtKB-KW"/>
</dbReference>
<dbReference type="GO" id="GO:0110155">
    <property type="term" value="P:NAD-cap decapping"/>
    <property type="evidence" value="ECO:0007669"/>
    <property type="project" value="TreeGrafter"/>
</dbReference>
<feature type="region of interest" description="Disordered" evidence="7">
    <location>
        <begin position="1"/>
        <end position="23"/>
    </location>
</feature>
<evidence type="ECO:0000256" key="5">
    <source>
        <dbReference type="ARBA" id="ARBA00048124"/>
    </source>
</evidence>
<comment type="catalytic activity">
    <reaction evidence="3">
        <text>a 5'-end (N(7)-methyl 5'-triphosphoguanosine)-ribonucleoside-ribonucleotide in mRNA + H2O = a (N(7)-methyl 5'-triphosphoguanosine)-nucleoside + a 5'-end phospho-ribonucleoside in mRNA + H(+)</text>
        <dbReference type="Rhea" id="RHEA:66928"/>
        <dbReference type="Rhea" id="RHEA-COMP:15692"/>
        <dbReference type="Rhea" id="RHEA-COMP:17313"/>
        <dbReference type="ChEBI" id="CHEBI:15377"/>
        <dbReference type="ChEBI" id="CHEBI:15378"/>
        <dbReference type="ChEBI" id="CHEBI:138282"/>
        <dbReference type="ChEBI" id="CHEBI:172876"/>
        <dbReference type="ChEBI" id="CHEBI:172877"/>
    </reaction>
    <physiologicalReaction direction="left-to-right" evidence="3">
        <dbReference type="Rhea" id="RHEA:66929"/>
    </physiologicalReaction>
</comment>
<sequence>MTSTLKRPWEDDETTEGNINQHSRKRRINGDLSILPLLKSSTSSPPSFQQPSQLLSFSNISVPCNVGRSEINKDNLRERRVEWSNASMKYYISPPLGANLAYGYKRWIRKPEGRERLDTLLQACSRLDLDAGSECRTRIQAERQRADVITWRGIGTKLLIAPYEGRDSWELNVMQVDGTIYLEEHSNDDIIDAKRRMSAKQQLMMYYGYAFESYCTTHLPPNHRKQVPAHRSSEGWGDEAVDTHVQWCSVVKTKLGDHRLILGGEVDCSFLLGVPLLCDISCQKEIVVGFRSPNGYIQNVQTFRTLDLPRMVRGKPNAWNPSLCLTWGESVITFLKREIRTYRDNIRTQLPKVPNSETGDSEGIVWRLTFTPGVNLSLRVLDQKEAKEVVNDEDRVGFLPRWYWDHLKDVRELPERAVPTNSQARANLQQADATAHSSSSSSRISAIGWTV</sequence>
<gene>
    <name evidence="9" type="ORF">Clacol_002218</name>
</gene>
<dbReference type="PANTHER" id="PTHR12395:SF9">
    <property type="entry name" value="DECAPPING AND EXORIBONUCLEASE PROTEIN"/>
    <property type="match status" value="1"/>
</dbReference>
<dbReference type="EMBL" id="BPWL01000002">
    <property type="protein sequence ID" value="GJJ08011.1"/>
    <property type="molecule type" value="Genomic_DNA"/>
</dbReference>
<dbReference type="InterPro" id="IPR039039">
    <property type="entry name" value="RAI1-like_fam"/>
</dbReference>
<evidence type="ECO:0000259" key="8">
    <source>
        <dbReference type="Pfam" id="PF08652"/>
    </source>
</evidence>